<dbReference type="EMBL" id="WHUW01000048">
    <property type="protein sequence ID" value="KAF8431639.1"/>
    <property type="molecule type" value="Genomic_DNA"/>
</dbReference>
<protein>
    <submittedName>
        <fullName evidence="2">Uncharacterized protein</fullName>
    </submittedName>
</protein>
<organism evidence="2 3">
    <name type="scientific">Boletus edulis BED1</name>
    <dbReference type="NCBI Taxonomy" id="1328754"/>
    <lineage>
        <taxon>Eukaryota</taxon>
        <taxon>Fungi</taxon>
        <taxon>Dikarya</taxon>
        <taxon>Basidiomycota</taxon>
        <taxon>Agaricomycotina</taxon>
        <taxon>Agaricomycetes</taxon>
        <taxon>Agaricomycetidae</taxon>
        <taxon>Boletales</taxon>
        <taxon>Boletineae</taxon>
        <taxon>Boletaceae</taxon>
        <taxon>Boletoideae</taxon>
        <taxon>Boletus</taxon>
    </lineage>
</organism>
<feature type="region of interest" description="Disordered" evidence="1">
    <location>
        <begin position="269"/>
        <end position="301"/>
    </location>
</feature>
<reference evidence="2" key="1">
    <citation type="submission" date="2019-10" db="EMBL/GenBank/DDBJ databases">
        <authorList>
            <consortium name="DOE Joint Genome Institute"/>
            <person name="Kuo A."/>
            <person name="Miyauchi S."/>
            <person name="Kiss E."/>
            <person name="Drula E."/>
            <person name="Kohler A."/>
            <person name="Sanchez-Garcia M."/>
            <person name="Andreopoulos B."/>
            <person name="Barry K.W."/>
            <person name="Bonito G."/>
            <person name="Buee M."/>
            <person name="Carver A."/>
            <person name="Chen C."/>
            <person name="Cichocki N."/>
            <person name="Clum A."/>
            <person name="Culley D."/>
            <person name="Crous P.W."/>
            <person name="Fauchery L."/>
            <person name="Girlanda M."/>
            <person name="Hayes R."/>
            <person name="Keri Z."/>
            <person name="LaButti K."/>
            <person name="Lipzen A."/>
            <person name="Lombard V."/>
            <person name="Magnuson J."/>
            <person name="Maillard F."/>
            <person name="Morin E."/>
            <person name="Murat C."/>
            <person name="Nolan M."/>
            <person name="Ohm R."/>
            <person name="Pangilinan J."/>
            <person name="Pereira M."/>
            <person name="Perotto S."/>
            <person name="Peter M."/>
            <person name="Riley R."/>
            <person name="Sitrit Y."/>
            <person name="Stielow B."/>
            <person name="Szollosi G."/>
            <person name="Zifcakova L."/>
            <person name="Stursova M."/>
            <person name="Spatafora J.W."/>
            <person name="Tedersoo L."/>
            <person name="Vaario L.-M."/>
            <person name="Yamada A."/>
            <person name="Yan M."/>
            <person name="Wang P."/>
            <person name="Xu J."/>
            <person name="Bruns T."/>
            <person name="Baldrian P."/>
            <person name="Vilgalys R."/>
            <person name="Henrissat B."/>
            <person name="Grigoriev I.V."/>
            <person name="Hibbett D."/>
            <person name="Nagy L.G."/>
            <person name="Martin F.M."/>
        </authorList>
    </citation>
    <scope>NUCLEOTIDE SEQUENCE</scope>
    <source>
        <strain evidence="2">BED1</strain>
    </source>
</reference>
<keyword evidence="3" id="KW-1185">Reference proteome</keyword>
<reference evidence="2" key="2">
    <citation type="journal article" date="2020" name="Nat. Commun.">
        <title>Large-scale genome sequencing of mycorrhizal fungi provides insights into the early evolution of symbiotic traits.</title>
        <authorList>
            <person name="Miyauchi S."/>
            <person name="Kiss E."/>
            <person name="Kuo A."/>
            <person name="Drula E."/>
            <person name="Kohler A."/>
            <person name="Sanchez-Garcia M."/>
            <person name="Morin E."/>
            <person name="Andreopoulos B."/>
            <person name="Barry K.W."/>
            <person name="Bonito G."/>
            <person name="Buee M."/>
            <person name="Carver A."/>
            <person name="Chen C."/>
            <person name="Cichocki N."/>
            <person name="Clum A."/>
            <person name="Culley D."/>
            <person name="Crous P.W."/>
            <person name="Fauchery L."/>
            <person name="Girlanda M."/>
            <person name="Hayes R.D."/>
            <person name="Keri Z."/>
            <person name="LaButti K."/>
            <person name="Lipzen A."/>
            <person name="Lombard V."/>
            <person name="Magnuson J."/>
            <person name="Maillard F."/>
            <person name="Murat C."/>
            <person name="Nolan M."/>
            <person name="Ohm R.A."/>
            <person name="Pangilinan J."/>
            <person name="Pereira M.F."/>
            <person name="Perotto S."/>
            <person name="Peter M."/>
            <person name="Pfister S."/>
            <person name="Riley R."/>
            <person name="Sitrit Y."/>
            <person name="Stielow J.B."/>
            <person name="Szollosi G."/>
            <person name="Zifcakova L."/>
            <person name="Stursova M."/>
            <person name="Spatafora J.W."/>
            <person name="Tedersoo L."/>
            <person name="Vaario L.M."/>
            <person name="Yamada A."/>
            <person name="Yan M."/>
            <person name="Wang P."/>
            <person name="Xu J."/>
            <person name="Bruns T."/>
            <person name="Baldrian P."/>
            <person name="Vilgalys R."/>
            <person name="Dunand C."/>
            <person name="Henrissat B."/>
            <person name="Grigoriev I.V."/>
            <person name="Hibbett D."/>
            <person name="Nagy L.G."/>
            <person name="Martin F.M."/>
        </authorList>
    </citation>
    <scope>NUCLEOTIDE SEQUENCE</scope>
    <source>
        <strain evidence="2">BED1</strain>
    </source>
</reference>
<dbReference type="Proteomes" id="UP001194468">
    <property type="component" value="Unassembled WGS sequence"/>
</dbReference>
<name>A0AAD4BIM9_BOLED</name>
<comment type="caution">
    <text evidence="2">The sequence shown here is derived from an EMBL/GenBank/DDBJ whole genome shotgun (WGS) entry which is preliminary data.</text>
</comment>
<evidence type="ECO:0000256" key="1">
    <source>
        <dbReference type="SAM" id="MobiDB-lite"/>
    </source>
</evidence>
<evidence type="ECO:0000313" key="2">
    <source>
        <dbReference type="EMBL" id="KAF8431639.1"/>
    </source>
</evidence>
<evidence type="ECO:0000313" key="3">
    <source>
        <dbReference type="Proteomes" id="UP001194468"/>
    </source>
</evidence>
<proteinExistence type="predicted"/>
<dbReference type="AlphaFoldDB" id="A0AAD4BIM9"/>
<sequence length="301" mass="34792">MLLSQEDEHSHPYWYARVCAIFHMLVEYRPDVQSVFSKPERMDVLFVRWFRRDINFDSGWDAKQLPHIQFFDAEHSAEAFGFVHPDSVIRGIHLIPTFTAGPTHELLSYDSFVRQDLLAEGWESQLDWRFFYVNMWQYLRETHHLERLQPTDYLGTSLAPLVDPSLYFTGLVNPIHQTLYLRPQPTRCASSQPLLVGHIDQLDDTSSRDLTHHLERLQPTDYLGTSLAPLVDPSLYFTGLVNPIHQTLYLRYPVGASREPFLVRRWTRQTHQTDPNQPAVPPLNPSSSATSISLMTPPPGT</sequence>
<gene>
    <name evidence="2" type="ORF">L210DRAFT_3651033</name>
</gene>
<feature type="compositionally biased region" description="Polar residues" evidence="1">
    <location>
        <begin position="285"/>
        <end position="294"/>
    </location>
</feature>
<accession>A0AAD4BIM9</accession>